<dbReference type="PRINTS" id="PR00681">
    <property type="entry name" value="RIBOSOMALS1"/>
</dbReference>
<dbReference type="FunFam" id="2.40.50.140:FF:000103">
    <property type="entry name" value="protein RRP5 homolog"/>
    <property type="match status" value="1"/>
</dbReference>
<dbReference type="PANTHER" id="PTHR10724">
    <property type="entry name" value="30S RIBOSOMAL PROTEIN S1"/>
    <property type="match status" value="1"/>
</dbReference>
<dbReference type="InterPro" id="IPR012340">
    <property type="entry name" value="NA-bd_OB-fold"/>
</dbReference>
<keyword evidence="2" id="KW-0689">Ribosomal protein</keyword>
<name>A0A7C3RVM8_DICTH</name>
<evidence type="ECO:0000256" key="2">
    <source>
        <dbReference type="ARBA" id="ARBA00022980"/>
    </source>
</evidence>
<reference evidence="6" key="1">
    <citation type="journal article" date="2020" name="mSystems">
        <title>Genome- and Community-Level Interaction Insights into Carbon Utilization and Element Cycling Functions of Hydrothermarchaeota in Hydrothermal Sediment.</title>
        <authorList>
            <person name="Zhou Z."/>
            <person name="Liu Y."/>
            <person name="Xu W."/>
            <person name="Pan J."/>
            <person name="Luo Z.H."/>
            <person name="Li M."/>
        </authorList>
    </citation>
    <scope>NUCLEOTIDE SEQUENCE [LARGE SCALE GENOMIC DNA]</scope>
    <source>
        <strain evidence="6">SpSt-81</strain>
    </source>
</reference>
<dbReference type="EMBL" id="DTIN01000014">
    <property type="protein sequence ID" value="HFX13561.1"/>
    <property type="molecule type" value="Genomic_DNA"/>
</dbReference>
<sequence length="549" mass="63907">MEELSEIKLEDSDLSLTTDTLVYGAVLSEDKDGIWLDIGKKYDAFLPYTELSKEIKSKIEKKQKVDKIPVIIQHINFKDGVILVSNKKAIENKIWEELMWAYENEKPIKGKVIDYQDRKFIIEIENEIIGIIPHREIDMPPLKPPKFYLNKKVEGKIVKINPERKQLIISVRELLEKEQEEKKLDLWEKIKNSDIVRGKIIKVEDDKITVDLGFGIIGTVNYDELSWFLIKNVRRFFEVGDIVKAKILKLNDESKTAELSIKQTQPNPWSVFKEKYPIGSIIEGEIIKITNGILVKTDNLFGYVPQNEITWGRVNEEREKFKVGDKIKVKVLSVDDERQRIILSVKQTEPNPWEVIDEILKVGDITKGKITNITDFGIFLEIKPGLEGLIPKKYLSWERIDNLSIFFKIGDIIEVKVINIDKENRKLTLSRRDLLKDPWEDIDKRYREGDNIKGKIIEKTKDGIIVEIEPGIEGFLPQNQVYLDKEDNENVTDYIEAKIIRINTQNRKIILSRKALLKERLEKEIKEQLKEFSPPPITLGEILKLKNIQ</sequence>
<dbReference type="PROSITE" id="PS50126">
    <property type="entry name" value="S1"/>
    <property type="match status" value="6"/>
</dbReference>
<feature type="domain" description="S1 motif" evidence="5">
    <location>
        <begin position="105"/>
        <end position="172"/>
    </location>
</feature>
<dbReference type="GO" id="GO:0022627">
    <property type="term" value="C:cytosolic small ribosomal subunit"/>
    <property type="evidence" value="ECO:0007669"/>
    <property type="project" value="TreeGrafter"/>
</dbReference>
<feature type="domain" description="S1 motif" evidence="5">
    <location>
        <begin position="279"/>
        <end position="346"/>
    </location>
</feature>
<evidence type="ECO:0000259" key="5">
    <source>
        <dbReference type="PROSITE" id="PS50126"/>
    </source>
</evidence>
<dbReference type="GO" id="GO:0003735">
    <property type="term" value="F:structural constituent of ribosome"/>
    <property type="evidence" value="ECO:0007669"/>
    <property type="project" value="TreeGrafter"/>
</dbReference>
<organism evidence="6">
    <name type="scientific">Dictyoglomus thermophilum</name>
    <dbReference type="NCBI Taxonomy" id="14"/>
    <lineage>
        <taxon>Bacteria</taxon>
        <taxon>Pseudomonadati</taxon>
        <taxon>Dictyoglomota</taxon>
        <taxon>Dictyoglomia</taxon>
        <taxon>Dictyoglomales</taxon>
        <taxon>Dictyoglomaceae</taxon>
        <taxon>Dictyoglomus</taxon>
    </lineage>
</organism>
<evidence type="ECO:0000256" key="4">
    <source>
        <dbReference type="ARBA" id="ARBA00025604"/>
    </source>
</evidence>
<dbReference type="Pfam" id="PF00575">
    <property type="entry name" value="S1"/>
    <property type="match status" value="4"/>
</dbReference>
<feature type="domain" description="S1 motif" evidence="5">
    <location>
        <begin position="363"/>
        <end position="432"/>
    </location>
</feature>
<proteinExistence type="inferred from homology"/>
<dbReference type="AlphaFoldDB" id="A0A7C3RVM8"/>
<evidence type="ECO:0000256" key="1">
    <source>
        <dbReference type="ARBA" id="ARBA00006767"/>
    </source>
</evidence>
<gene>
    <name evidence="6" type="ORF">ENW00_05280</name>
</gene>
<dbReference type="InterPro" id="IPR035104">
    <property type="entry name" value="Ribosomal_protein_S1-like"/>
</dbReference>
<keyword evidence="3" id="KW-0687">Ribonucleoprotein</keyword>
<comment type="caution">
    <text evidence="6">The sequence shown here is derived from an EMBL/GenBank/DDBJ whole genome shotgun (WGS) entry which is preliminary data.</text>
</comment>
<comment type="function">
    <text evidence="4">Binds mRNA; thus facilitating recognition of the initiation point. It is needed to translate mRNA with a short Shine-Dalgarno (SD) purine-rich sequence.</text>
</comment>
<evidence type="ECO:0000256" key="3">
    <source>
        <dbReference type="ARBA" id="ARBA00023274"/>
    </source>
</evidence>
<feature type="domain" description="S1 motif" evidence="5">
    <location>
        <begin position="19"/>
        <end position="87"/>
    </location>
</feature>
<dbReference type="Gene3D" id="2.40.50.140">
    <property type="entry name" value="Nucleic acid-binding proteins"/>
    <property type="match status" value="6"/>
</dbReference>
<dbReference type="GO" id="GO:0006412">
    <property type="term" value="P:translation"/>
    <property type="evidence" value="ECO:0007669"/>
    <property type="project" value="TreeGrafter"/>
</dbReference>
<comment type="similarity">
    <text evidence="1">Belongs to the bacterial ribosomal protein bS1 family.</text>
</comment>
<dbReference type="InterPro" id="IPR003029">
    <property type="entry name" value="S1_domain"/>
</dbReference>
<dbReference type="SUPFAM" id="SSF50249">
    <property type="entry name" value="Nucleic acid-binding proteins"/>
    <property type="match status" value="6"/>
</dbReference>
<dbReference type="GO" id="GO:0003729">
    <property type="term" value="F:mRNA binding"/>
    <property type="evidence" value="ECO:0007669"/>
    <property type="project" value="TreeGrafter"/>
</dbReference>
<dbReference type="InterPro" id="IPR050437">
    <property type="entry name" value="Ribos_protein_bS1-like"/>
</dbReference>
<evidence type="ECO:0000313" key="6">
    <source>
        <dbReference type="EMBL" id="HFX13561.1"/>
    </source>
</evidence>
<accession>A0A7C3RVM8</accession>
<feature type="domain" description="S1 motif" evidence="5">
    <location>
        <begin position="449"/>
        <end position="514"/>
    </location>
</feature>
<dbReference type="CDD" id="cd00164">
    <property type="entry name" value="S1_like"/>
    <property type="match status" value="2"/>
</dbReference>
<feature type="domain" description="S1 motif" evidence="5">
    <location>
        <begin position="193"/>
        <end position="262"/>
    </location>
</feature>
<protein>
    <submittedName>
        <fullName evidence="6">S1 RNA-binding domain-containing protein</fullName>
    </submittedName>
</protein>
<dbReference type="PANTHER" id="PTHR10724:SF7">
    <property type="entry name" value="SMALL RIBOSOMAL SUBUNIT PROTEIN BS1C"/>
    <property type="match status" value="1"/>
</dbReference>
<dbReference type="SMART" id="SM00316">
    <property type="entry name" value="S1"/>
    <property type="match status" value="6"/>
</dbReference>